<dbReference type="GO" id="GO:0004526">
    <property type="term" value="F:ribonuclease P activity"/>
    <property type="evidence" value="ECO:0007669"/>
    <property type="project" value="TreeGrafter"/>
</dbReference>
<keyword evidence="3" id="KW-1185">Reference proteome</keyword>
<name>A0A6J3LUQ0_9PEZI</name>
<dbReference type="GO" id="GO:0000172">
    <property type="term" value="C:ribonuclease MRP complex"/>
    <property type="evidence" value="ECO:0007669"/>
    <property type="project" value="InterPro"/>
</dbReference>
<feature type="region of interest" description="Disordered" evidence="1">
    <location>
        <begin position="1"/>
        <end position="41"/>
    </location>
</feature>
<accession>A0A6J3LUQ0</accession>
<dbReference type="GO" id="GO:0008033">
    <property type="term" value="P:tRNA processing"/>
    <property type="evidence" value="ECO:0007669"/>
    <property type="project" value="InterPro"/>
</dbReference>
<dbReference type="GO" id="GO:0005655">
    <property type="term" value="C:nucleolar ribonuclease P complex"/>
    <property type="evidence" value="ECO:0007669"/>
    <property type="project" value="InterPro"/>
</dbReference>
<dbReference type="OrthoDB" id="5530243at2759"/>
<proteinExistence type="predicted"/>
<reference evidence="4" key="3">
    <citation type="submission" date="2025-08" db="UniProtKB">
        <authorList>
            <consortium name="RefSeq"/>
        </authorList>
    </citation>
    <scope>IDENTIFICATION</scope>
    <source>
        <strain evidence="4">CBS 342.82</strain>
    </source>
</reference>
<evidence type="ECO:0000259" key="2">
    <source>
        <dbReference type="Pfam" id="PF20976"/>
    </source>
</evidence>
<sequence>MAANEPGHLLEEPSHNPTGTTSSEESTRIKAPKPNPSASEVTIKKPTWAYIHLQHLGPPSEKGQPLDAVTAQLHLSAGLRAFLGLHGTAIPVDFLKIENQQVWIRVPAEDCQAVVAAAGGWSDSRGHGWRARGWSFWSASVAGRDAGQDLFDGT</sequence>
<evidence type="ECO:0000256" key="1">
    <source>
        <dbReference type="SAM" id="MobiDB-lite"/>
    </source>
</evidence>
<feature type="compositionally biased region" description="Polar residues" evidence="1">
    <location>
        <begin position="15"/>
        <end position="24"/>
    </location>
</feature>
<dbReference type="AlphaFoldDB" id="A0A6J3LUQ0"/>
<dbReference type="GO" id="GO:0034965">
    <property type="term" value="P:intronic box C/D snoRNA processing"/>
    <property type="evidence" value="ECO:0007669"/>
    <property type="project" value="TreeGrafter"/>
</dbReference>
<dbReference type="Pfam" id="PF20976">
    <property type="entry name" value="Pop8"/>
    <property type="match status" value="1"/>
</dbReference>
<dbReference type="PANTHER" id="PTHR28173">
    <property type="entry name" value="RIBONUCLEASES P/MRP PROTEIN SUBUNIT POP8"/>
    <property type="match status" value="1"/>
</dbReference>
<dbReference type="RefSeq" id="XP_033456424.1">
    <property type="nucleotide sequence ID" value="XM_033608807.1"/>
</dbReference>
<organism evidence="4">
    <name type="scientific">Dissoconium aciculare CBS 342.82</name>
    <dbReference type="NCBI Taxonomy" id="1314786"/>
    <lineage>
        <taxon>Eukaryota</taxon>
        <taxon>Fungi</taxon>
        <taxon>Dikarya</taxon>
        <taxon>Ascomycota</taxon>
        <taxon>Pezizomycotina</taxon>
        <taxon>Dothideomycetes</taxon>
        <taxon>Dothideomycetidae</taxon>
        <taxon>Mycosphaerellales</taxon>
        <taxon>Dissoconiaceae</taxon>
        <taxon>Dissoconium</taxon>
    </lineage>
</organism>
<dbReference type="Proteomes" id="UP000504637">
    <property type="component" value="Unplaced"/>
</dbReference>
<protein>
    <recommendedName>
        <fullName evidence="2">Ribonucleases P/MRP subunit Pop8-like domain-containing protein</fullName>
    </recommendedName>
</protein>
<dbReference type="GeneID" id="54366607"/>
<gene>
    <name evidence="4" type="ORF">K489DRAFT_65329</name>
</gene>
<dbReference type="InterPro" id="IPR049128">
    <property type="entry name" value="Pop8-like_dom"/>
</dbReference>
<feature type="domain" description="Ribonucleases P/MRP subunit Pop8-like" evidence="2">
    <location>
        <begin position="48"/>
        <end position="121"/>
    </location>
</feature>
<reference evidence="4" key="2">
    <citation type="submission" date="2020-04" db="EMBL/GenBank/DDBJ databases">
        <authorList>
            <consortium name="NCBI Genome Project"/>
        </authorList>
    </citation>
    <scope>NUCLEOTIDE SEQUENCE</scope>
    <source>
        <strain evidence="4">CBS 342.82</strain>
    </source>
</reference>
<reference evidence="4" key="1">
    <citation type="submission" date="2020-01" db="EMBL/GenBank/DDBJ databases">
        <authorList>
            <consortium name="DOE Joint Genome Institute"/>
            <person name="Haridas S."/>
            <person name="Albert R."/>
            <person name="Binder M."/>
            <person name="Bloem J."/>
            <person name="Labutti K."/>
            <person name="Salamov A."/>
            <person name="Andreopoulos B."/>
            <person name="Baker S.E."/>
            <person name="Barry K."/>
            <person name="Bills G."/>
            <person name="Bluhm B.H."/>
            <person name="Cannon C."/>
            <person name="Castanera R."/>
            <person name="Culley D.E."/>
            <person name="Daum C."/>
            <person name="Ezra D."/>
            <person name="Gonzalez J.B."/>
            <person name="Henrissat B."/>
            <person name="Kuo A."/>
            <person name="Liang C."/>
            <person name="Lipzen A."/>
            <person name="Lutzoni F."/>
            <person name="Magnuson J."/>
            <person name="Mondo S."/>
            <person name="Nolan M."/>
            <person name="Ohm R."/>
            <person name="Pangilinan J."/>
            <person name="Park H.-J."/>
            <person name="Ramirez L."/>
            <person name="Alfaro M."/>
            <person name="Sun H."/>
            <person name="Tritt A."/>
            <person name="Yoshinaga Y."/>
            <person name="Zwiers L.-H."/>
            <person name="Turgeon B.G."/>
            <person name="Goodwin S.B."/>
            <person name="Spatafora J.W."/>
            <person name="Crous P.W."/>
            <person name="Grigoriev I.V."/>
        </authorList>
    </citation>
    <scope>NUCLEOTIDE SEQUENCE</scope>
    <source>
        <strain evidence="4">CBS 342.82</strain>
    </source>
</reference>
<dbReference type="InterPro" id="IPR020347">
    <property type="entry name" value="Pop8"/>
</dbReference>
<dbReference type="GO" id="GO:0000294">
    <property type="term" value="P:nuclear-transcribed mRNA catabolic process, RNase MRP-dependent"/>
    <property type="evidence" value="ECO:0007669"/>
    <property type="project" value="TreeGrafter"/>
</dbReference>
<evidence type="ECO:0000313" key="4">
    <source>
        <dbReference type="RefSeq" id="XP_033456424.1"/>
    </source>
</evidence>
<evidence type="ECO:0000313" key="3">
    <source>
        <dbReference type="Proteomes" id="UP000504637"/>
    </source>
</evidence>
<dbReference type="PANTHER" id="PTHR28173:SF1">
    <property type="entry name" value="RIBONUCLEASES P_MRP PROTEIN SUBUNIT POP8"/>
    <property type="match status" value="1"/>
</dbReference>
<dbReference type="GO" id="GO:0000171">
    <property type="term" value="F:ribonuclease MRP activity"/>
    <property type="evidence" value="ECO:0007669"/>
    <property type="project" value="TreeGrafter"/>
</dbReference>